<dbReference type="InterPro" id="IPR028871">
    <property type="entry name" value="BlueCu_1_BS"/>
</dbReference>
<evidence type="ECO:0000256" key="2">
    <source>
        <dbReference type="ARBA" id="ARBA00022723"/>
    </source>
</evidence>
<reference evidence="6" key="1">
    <citation type="submission" date="2020-05" db="EMBL/GenBank/DDBJ databases">
        <authorList>
            <person name="Chiriac C."/>
            <person name="Salcher M."/>
            <person name="Ghai R."/>
            <person name="Kavagutti S V."/>
        </authorList>
    </citation>
    <scope>NUCLEOTIDE SEQUENCE</scope>
</reference>
<keyword evidence="2" id="KW-0479">Metal-binding</keyword>
<keyword evidence="1" id="KW-0813">Transport</keyword>
<sequence>MKLRLFLAPIVALGIGLGACGGSSAGEGGYVQPTGPSTASIEIESGNLFYSPNKVEAPIGISKIWLKNTESGAHNLVISGVPGFILEVNGEGDQNAKKVELKAGSYDFYCTLPGHRAGGMAGKLIVK</sequence>
<dbReference type="InterPro" id="IPR008972">
    <property type="entry name" value="Cupredoxin"/>
</dbReference>
<dbReference type="GO" id="GO:0005507">
    <property type="term" value="F:copper ion binding"/>
    <property type="evidence" value="ECO:0007669"/>
    <property type="project" value="InterPro"/>
</dbReference>
<dbReference type="PANTHER" id="PTHR38439:SF3">
    <property type="entry name" value="COPPER-RESISTANT CUPROPROTEIN COPI"/>
    <property type="match status" value="1"/>
</dbReference>
<evidence type="ECO:0000313" key="7">
    <source>
        <dbReference type="EMBL" id="CAB4948203.1"/>
    </source>
</evidence>
<keyword evidence="4" id="KW-0186">Copper</keyword>
<proteinExistence type="predicted"/>
<dbReference type="InterPro" id="IPR033138">
    <property type="entry name" value="Cu_oxidase_CS"/>
</dbReference>
<evidence type="ECO:0000256" key="4">
    <source>
        <dbReference type="ARBA" id="ARBA00023008"/>
    </source>
</evidence>
<gene>
    <name evidence="6" type="ORF">UFOPK2925_00236</name>
    <name evidence="7" type="ORF">UFOPK3789_00514</name>
</gene>
<dbReference type="PANTHER" id="PTHR38439">
    <property type="entry name" value="AURACYANIN-B"/>
    <property type="match status" value="1"/>
</dbReference>
<evidence type="ECO:0000313" key="6">
    <source>
        <dbReference type="EMBL" id="CAB4770434.1"/>
    </source>
</evidence>
<name>A0A6J6VFJ2_9ZZZZ</name>
<dbReference type="Pfam" id="PF00127">
    <property type="entry name" value="Copper-bind"/>
    <property type="match status" value="1"/>
</dbReference>
<protein>
    <submittedName>
        <fullName evidence="6">Unannotated protein</fullName>
    </submittedName>
</protein>
<accession>A0A6J6VFJ2</accession>
<organism evidence="6">
    <name type="scientific">freshwater metagenome</name>
    <dbReference type="NCBI Taxonomy" id="449393"/>
    <lineage>
        <taxon>unclassified sequences</taxon>
        <taxon>metagenomes</taxon>
        <taxon>ecological metagenomes</taxon>
    </lineage>
</organism>
<dbReference type="PROSITE" id="PS00196">
    <property type="entry name" value="COPPER_BLUE"/>
    <property type="match status" value="1"/>
</dbReference>
<dbReference type="Gene3D" id="2.60.40.420">
    <property type="entry name" value="Cupredoxins - blue copper proteins"/>
    <property type="match status" value="1"/>
</dbReference>
<dbReference type="SUPFAM" id="SSF49503">
    <property type="entry name" value="Cupredoxins"/>
    <property type="match status" value="1"/>
</dbReference>
<dbReference type="CDD" id="cd00920">
    <property type="entry name" value="Cupredoxin"/>
    <property type="match status" value="1"/>
</dbReference>
<dbReference type="PROSITE" id="PS00079">
    <property type="entry name" value="MULTICOPPER_OXIDASE1"/>
    <property type="match status" value="1"/>
</dbReference>
<evidence type="ECO:0000259" key="5">
    <source>
        <dbReference type="Pfam" id="PF00127"/>
    </source>
</evidence>
<dbReference type="EMBL" id="CAEZZU010000017">
    <property type="protein sequence ID" value="CAB4770434.1"/>
    <property type="molecule type" value="Genomic_DNA"/>
</dbReference>
<dbReference type="InterPro" id="IPR050845">
    <property type="entry name" value="Cu-binding_ET"/>
</dbReference>
<dbReference type="EMBL" id="CAFBNL010000019">
    <property type="protein sequence ID" value="CAB4948203.1"/>
    <property type="molecule type" value="Genomic_DNA"/>
</dbReference>
<dbReference type="PROSITE" id="PS51257">
    <property type="entry name" value="PROKAR_LIPOPROTEIN"/>
    <property type="match status" value="1"/>
</dbReference>
<dbReference type="GO" id="GO:0009055">
    <property type="term" value="F:electron transfer activity"/>
    <property type="evidence" value="ECO:0007669"/>
    <property type="project" value="InterPro"/>
</dbReference>
<feature type="domain" description="Blue (type 1) copper" evidence="5">
    <location>
        <begin position="39"/>
        <end position="127"/>
    </location>
</feature>
<dbReference type="AlphaFoldDB" id="A0A6J6VFJ2"/>
<dbReference type="InterPro" id="IPR000923">
    <property type="entry name" value="BlueCu_1"/>
</dbReference>
<evidence type="ECO:0000256" key="3">
    <source>
        <dbReference type="ARBA" id="ARBA00022982"/>
    </source>
</evidence>
<keyword evidence="3" id="KW-0249">Electron transport</keyword>
<evidence type="ECO:0000256" key="1">
    <source>
        <dbReference type="ARBA" id="ARBA00022448"/>
    </source>
</evidence>